<dbReference type="InterPro" id="IPR008922">
    <property type="entry name" value="Di-copper_centre_dom_sf"/>
</dbReference>
<protein>
    <recommendedName>
        <fullName evidence="2">Tyrosinase copper-binding domain-containing protein</fullName>
    </recommendedName>
</protein>
<feature type="domain" description="Tyrosinase copper-binding" evidence="2">
    <location>
        <begin position="232"/>
        <end position="243"/>
    </location>
</feature>
<dbReference type="STRING" id="196109.A0A136INM5"/>
<gene>
    <name evidence="3" type="ORF">Micbo1qcDRAFT_126172</name>
</gene>
<dbReference type="EMBL" id="KQ964268">
    <property type="protein sequence ID" value="KXJ86448.1"/>
    <property type="molecule type" value="Genomic_DNA"/>
</dbReference>
<dbReference type="OrthoDB" id="6132182at2759"/>
<accession>A0A136INM5</accession>
<dbReference type="GO" id="GO:0016491">
    <property type="term" value="F:oxidoreductase activity"/>
    <property type="evidence" value="ECO:0007669"/>
    <property type="project" value="InterPro"/>
</dbReference>
<keyword evidence="1" id="KW-0479">Metal-binding</keyword>
<name>A0A136INM5_9PEZI</name>
<dbReference type="Pfam" id="PF00264">
    <property type="entry name" value="Tyrosinase"/>
    <property type="match status" value="1"/>
</dbReference>
<dbReference type="InterPro" id="IPR050316">
    <property type="entry name" value="Tyrosinase/Hemocyanin"/>
</dbReference>
<evidence type="ECO:0000259" key="2">
    <source>
        <dbReference type="PROSITE" id="PS00498"/>
    </source>
</evidence>
<dbReference type="InParanoid" id="A0A136INM5"/>
<dbReference type="Proteomes" id="UP000070501">
    <property type="component" value="Unassembled WGS sequence"/>
</dbReference>
<proteinExistence type="predicted"/>
<evidence type="ECO:0000313" key="4">
    <source>
        <dbReference type="Proteomes" id="UP000070501"/>
    </source>
</evidence>
<organism evidence="3 4">
    <name type="scientific">Microdochium bolleyi</name>
    <dbReference type="NCBI Taxonomy" id="196109"/>
    <lineage>
        <taxon>Eukaryota</taxon>
        <taxon>Fungi</taxon>
        <taxon>Dikarya</taxon>
        <taxon>Ascomycota</taxon>
        <taxon>Pezizomycotina</taxon>
        <taxon>Sordariomycetes</taxon>
        <taxon>Xylariomycetidae</taxon>
        <taxon>Xylariales</taxon>
        <taxon>Microdochiaceae</taxon>
        <taxon>Microdochium</taxon>
    </lineage>
</organism>
<dbReference type="InterPro" id="IPR002227">
    <property type="entry name" value="Tyrosinase_Cu-bd"/>
</dbReference>
<evidence type="ECO:0000256" key="1">
    <source>
        <dbReference type="ARBA" id="ARBA00022723"/>
    </source>
</evidence>
<dbReference type="GO" id="GO:0046872">
    <property type="term" value="F:metal ion binding"/>
    <property type="evidence" value="ECO:0007669"/>
    <property type="project" value="UniProtKB-KW"/>
</dbReference>
<dbReference type="SUPFAM" id="SSF48056">
    <property type="entry name" value="Di-copper centre-containing domain"/>
    <property type="match status" value="1"/>
</dbReference>
<keyword evidence="4" id="KW-1185">Reference proteome</keyword>
<dbReference type="PRINTS" id="PR00092">
    <property type="entry name" value="TYROSINASE"/>
</dbReference>
<evidence type="ECO:0000313" key="3">
    <source>
        <dbReference type="EMBL" id="KXJ86448.1"/>
    </source>
</evidence>
<dbReference type="Gene3D" id="1.10.1280.10">
    <property type="entry name" value="Di-copper center containing domain from catechol oxidase"/>
    <property type="match status" value="1"/>
</dbReference>
<reference evidence="4" key="1">
    <citation type="submission" date="2016-02" db="EMBL/GenBank/DDBJ databases">
        <title>Draft genome sequence of Microdochium bolleyi, a fungal endophyte of beachgrass.</title>
        <authorList>
            <consortium name="DOE Joint Genome Institute"/>
            <person name="David A.S."/>
            <person name="May G."/>
            <person name="Haridas S."/>
            <person name="Lim J."/>
            <person name="Wang M."/>
            <person name="Labutti K."/>
            <person name="Lipzen A."/>
            <person name="Barry K."/>
            <person name="Grigoriev I.V."/>
        </authorList>
    </citation>
    <scope>NUCLEOTIDE SEQUENCE [LARGE SCALE GENOMIC DNA]</scope>
    <source>
        <strain evidence="4">J235TASD1</strain>
    </source>
</reference>
<sequence length="307" mass="33919">MQAGVSPSTGVTTAATEGGGGGFTTQAGCRSTIYAKWGTLSSGQKLAFVNAIKCLTQRRARGGIWNRAQTRWDELVYVHNQMVGSVHQSDLFLPWHRYYLYAFRTMLRNECSYTGPMPWWKETNNAGNFPASDIFSASYFGSLPQASSNGGGYCLQNGAFRGLNNRVNGQCVARGELKSETRSVTVANENTCQGSGGASYSAHRRCVEGTNHAYLHRGLGPTMANAAVSPADPVFFLHHSYIDWQWKRWQNAASSRWTSITNDYPTVSGGVNMDTQLNMLGLVPTRRIRDILDTEGTFLCYTYDELR</sequence>
<dbReference type="PROSITE" id="PS00498">
    <property type="entry name" value="TYROSINASE_2"/>
    <property type="match status" value="1"/>
</dbReference>
<dbReference type="AlphaFoldDB" id="A0A136INM5"/>
<dbReference type="PANTHER" id="PTHR11474">
    <property type="entry name" value="TYROSINASE FAMILY MEMBER"/>
    <property type="match status" value="1"/>
</dbReference>
<dbReference type="PANTHER" id="PTHR11474:SF116">
    <property type="entry name" value="TYROSINASE"/>
    <property type="match status" value="1"/>
</dbReference>